<dbReference type="AlphaFoldDB" id="A0A0B7IHA2"/>
<feature type="region of interest" description="Disordered" evidence="1">
    <location>
        <begin position="137"/>
        <end position="161"/>
    </location>
</feature>
<name>A0A0B7IHA2_9FLAO</name>
<protein>
    <submittedName>
        <fullName evidence="2">Uncharacterized protein</fullName>
    </submittedName>
</protein>
<sequence>MTSIQLFNNLNGKEVSRNYLEKVLQQAKTENQTSVIYRISKILNDYPNVQHFDINIVQYPQGLAGAMHTGDYREALDDCGRLKKGWKFVKGNVIKVEKKATETEKEYKITHEIRLQYPKSYTDADIIASMKKMDKFRKNSKEIQKKQRKKRKNQKKNNPYR</sequence>
<evidence type="ECO:0000313" key="3">
    <source>
        <dbReference type="Proteomes" id="UP000039370"/>
    </source>
</evidence>
<gene>
    <name evidence="2" type="ORF">CCAN11_1920015</name>
</gene>
<reference evidence="3" key="1">
    <citation type="submission" date="2015-01" db="EMBL/GenBank/DDBJ databases">
        <authorList>
            <person name="MANFREDI Pablo"/>
        </authorList>
    </citation>
    <scope>NUCLEOTIDE SEQUENCE [LARGE SCALE GENOMIC DNA]</scope>
    <source>
        <strain evidence="3">Cc11</strain>
    </source>
</reference>
<proteinExistence type="predicted"/>
<dbReference type="Proteomes" id="UP000039370">
    <property type="component" value="Unassembled WGS sequence"/>
</dbReference>
<feature type="compositionally biased region" description="Basic residues" evidence="1">
    <location>
        <begin position="146"/>
        <end position="155"/>
    </location>
</feature>
<dbReference type="EMBL" id="CDOK01000104">
    <property type="protein sequence ID" value="CEN49348.1"/>
    <property type="molecule type" value="Genomic_DNA"/>
</dbReference>
<evidence type="ECO:0000256" key="1">
    <source>
        <dbReference type="SAM" id="MobiDB-lite"/>
    </source>
</evidence>
<accession>A0A0B7IHA2</accession>
<organism evidence="2 3">
    <name type="scientific">Capnocytophaga canimorsus</name>
    <dbReference type="NCBI Taxonomy" id="28188"/>
    <lineage>
        <taxon>Bacteria</taxon>
        <taxon>Pseudomonadati</taxon>
        <taxon>Bacteroidota</taxon>
        <taxon>Flavobacteriia</taxon>
        <taxon>Flavobacteriales</taxon>
        <taxon>Flavobacteriaceae</taxon>
        <taxon>Capnocytophaga</taxon>
    </lineage>
</organism>
<evidence type="ECO:0000313" key="2">
    <source>
        <dbReference type="EMBL" id="CEN49348.1"/>
    </source>
</evidence>